<dbReference type="AlphaFoldDB" id="W7TEX8"/>
<feature type="non-terminal residue" evidence="1">
    <location>
        <position position="256"/>
    </location>
</feature>
<reference evidence="1 2" key="1">
    <citation type="journal article" date="2014" name="Mol. Plant">
        <title>Chromosome Scale Genome Assembly and Transcriptome Profiling of Nannochloropsis gaditana in Nitrogen Depletion.</title>
        <authorList>
            <person name="Corteggiani Carpinelli E."/>
            <person name="Telatin A."/>
            <person name="Vitulo N."/>
            <person name="Forcato C."/>
            <person name="D'Angelo M."/>
            <person name="Schiavon R."/>
            <person name="Vezzi A."/>
            <person name="Giacometti G.M."/>
            <person name="Morosinotto T."/>
            <person name="Valle G."/>
        </authorList>
    </citation>
    <scope>NUCLEOTIDE SEQUENCE [LARGE SCALE GENOMIC DNA]</scope>
    <source>
        <strain evidence="1 2">B-31</strain>
    </source>
</reference>
<proteinExistence type="predicted"/>
<dbReference type="Proteomes" id="UP000019335">
    <property type="component" value="Chromosome 11"/>
</dbReference>
<protein>
    <submittedName>
        <fullName evidence="1">Uncharacterized protein</fullName>
    </submittedName>
</protein>
<keyword evidence="2" id="KW-1185">Reference proteome</keyword>
<dbReference type="EMBL" id="AZIL01000925">
    <property type="protein sequence ID" value="EWM25555.1"/>
    <property type="molecule type" value="Genomic_DNA"/>
</dbReference>
<gene>
    <name evidence="1" type="ORF">Naga_101420g1</name>
</gene>
<evidence type="ECO:0000313" key="1">
    <source>
        <dbReference type="EMBL" id="EWM25555.1"/>
    </source>
</evidence>
<accession>W7TEX8</accession>
<sequence length="256" mass="26010">MASPRPASCTPFLSEGCLLSYKDIGAEDCPGSASPHGSDLGTEGQSFTPLTTWMAHQCVLDRQGMEGVEVKTPPLQCLGGGVPAPLLRTALAKIQQDLELDEEGGKAEGHGHNSDVEGTLHLSSHGGPVSRATGFASASAGHSGITLSPEGAGWGPAFASSCSLDSLTTDIMAGTDGLLTPDMLGGLGPWQTSPRFLGEGVGLREGKEGEGWELGETCEGNEEDEAAGGVREEAAPCGALPSSSCLYLPAPASPPP</sequence>
<name>W7TEX8_9STRA</name>
<comment type="caution">
    <text evidence="1">The sequence shown here is derived from an EMBL/GenBank/DDBJ whole genome shotgun (WGS) entry which is preliminary data.</text>
</comment>
<evidence type="ECO:0000313" key="2">
    <source>
        <dbReference type="Proteomes" id="UP000019335"/>
    </source>
</evidence>
<organism evidence="1 2">
    <name type="scientific">Nannochloropsis gaditana</name>
    <dbReference type="NCBI Taxonomy" id="72520"/>
    <lineage>
        <taxon>Eukaryota</taxon>
        <taxon>Sar</taxon>
        <taxon>Stramenopiles</taxon>
        <taxon>Ochrophyta</taxon>
        <taxon>Eustigmatophyceae</taxon>
        <taxon>Eustigmatales</taxon>
        <taxon>Monodopsidaceae</taxon>
        <taxon>Nannochloropsis</taxon>
    </lineage>
</organism>